<evidence type="ECO:0000313" key="3">
    <source>
        <dbReference type="Proteomes" id="UP000219799"/>
    </source>
</evidence>
<feature type="compositionally biased region" description="Basic and acidic residues" evidence="1">
    <location>
        <begin position="632"/>
        <end position="666"/>
    </location>
</feature>
<feature type="region of interest" description="Disordered" evidence="1">
    <location>
        <begin position="602"/>
        <end position="666"/>
    </location>
</feature>
<protein>
    <submittedName>
        <fullName evidence="2">Uncharacterized protein</fullName>
    </submittedName>
</protein>
<dbReference type="VEuPathDB" id="PlasmoDB:PmUG01_12040100"/>
<dbReference type="AlphaFoldDB" id="A0A1C3L0W6"/>
<accession>A0A1C3L0W6</accession>
<feature type="region of interest" description="Disordered" evidence="1">
    <location>
        <begin position="136"/>
        <end position="157"/>
    </location>
</feature>
<dbReference type="Proteomes" id="UP000219799">
    <property type="component" value="Chromosome 12"/>
</dbReference>
<reference evidence="2 3" key="1">
    <citation type="submission" date="2016-06" db="EMBL/GenBank/DDBJ databases">
        <authorList>
            <consortium name="Pathogen Informatics"/>
        </authorList>
    </citation>
    <scope>NUCLEOTIDE SEQUENCE [LARGE SCALE GENOMIC DNA]</scope>
    <source>
        <strain evidence="2">PmlGA01</strain>
    </source>
</reference>
<feature type="compositionally biased region" description="Basic and acidic residues" evidence="1">
    <location>
        <begin position="613"/>
        <end position="624"/>
    </location>
</feature>
<evidence type="ECO:0000313" key="2">
    <source>
        <dbReference type="EMBL" id="SBT80171.1"/>
    </source>
</evidence>
<evidence type="ECO:0000256" key="1">
    <source>
        <dbReference type="SAM" id="MobiDB-lite"/>
    </source>
</evidence>
<name>A0A1C3L0W6_PLAMA</name>
<feature type="compositionally biased region" description="Basic and acidic residues" evidence="1">
    <location>
        <begin position="137"/>
        <end position="157"/>
    </location>
</feature>
<proteinExistence type="predicted"/>
<gene>
    <name evidence="2" type="primary">PmlGA01_120033700</name>
    <name evidence="2" type="ORF">PMLGA01_120033700</name>
</gene>
<organism evidence="2 3">
    <name type="scientific">Plasmodium malariae</name>
    <dbReference type="NCBI Taxonomy" id="5858"/>
    <lineage>
        <taxon>Eukaryota</taxon>
        <taxon>Sar</taxon>
        <taxon>Alveolata</taxon>
        <taxon>Apicomplexa</taxon>
        <taxon>Aconoidasida</taxon>
        <taxon>Haemosporida</taxon>
        <taxon>Plasmodiidae</taxon>
        <taxon>Plasmodium</taxon>
        <taxon>Plasmodium (Plasmodium)</taxon>
    </lineage>
</organism>
<feature type="compositionally biased region" description="Low complexity" evidence="1">
    <location>
        <begin position="238"/>
        <end position="266"/>
    </location>
</feature>
<dbReference type="EMBL" id="LT594500">
    <property type="protein sequence ID" value="SBT80171.1"/>
    <property type="molecule type" value="Genomic_DNA"/>
</dbReference>
<sequence length="1254" mass="147242">MMNGYLRYTISFYVFNCFSFEKDLMKFWKDTNLLPTEDIVIISLKNAFDKGILQNVRTEVERHANRNRNGTYKFVDINYDFEKYAILVMVRGKLHKDMSDVYYKHVNMYTKKTYGETYTNMMKCYFDNFMRTKMKKHSTEEEKKEGEKGGNDKNGNEKKGQVMIVQNAHNSEFPISYKVANPKNKILQIKINGITYMNSLNTFFEIDQENKRLRNYLPNVEDKKKGDEYDEQPPRTFSSGGSNRGSSSDGSNSGSSSDGSNSGNSSETDSRVEKKSPVTQGSSSIERGRHVCERIEASQYDDNCVSCLTFTIKKVSFCVCISNMDIYKYLDRVDYYKYIFHNYEKKREDREGNIHLNYMKYFVDNYLLYCKQVYNYLLNKIIFETKNEDIYLFNIDIIILLGFDKYVLFNYKKGNIFNDDSLFFDRNIIILNQHKINYLQKRRYFTLTMRKRKEKRICVGFRVSCELFMHSNDTASVKGSAGLADNITDNVDEGGKYFYKPFNQVERKNKNINVTVDPQIINFHSIRTHQMYQTSFELFYDYKEKDMHISNTDPSKCSNVGDVVNCDYYKDCGGESLCRKKEVGRLHVKKISTSRKKSCKYDGNEKGGVYEVHNNKEEREKRDDEQIDEQIDERIDERSDERIDERSDERIDERSDERSEKQREEKKKNFNYVRNVLDVNPVRENRWLSSTTNKKKGVSNEKDFSKSGGLSLEKVVEVRNVFQKNISNYSPHGSVFKNSEECCYKSKSNSVDDCNDYYTTLNIHSSGTMNIDDFPLSDGGSQGNVDTLYFSILCFDAKNNSTIPVNLYSYMHLKKNSIFKYLEENIRFKKEDIIKEKKEGNKSSSIYNEANFDILRCIYVYPYKGILKKNSKKKIFLNLYVEHFIKSEMVNQTFVLIIRVHNFAKDIFLTFNYCLKNTVIGLLIRDSATLTGDGTAIIGDETVNSRNDDSKNNYDSANNDKIQMKPILPANFTKFVFFLFFILDNYQRDVSNYDEGKEIDDVFYFFRLSNLNNCHLIYYISPHLDSNNGNGNGNCNFNYPWKKNFFYGKYYEENIPGGVSSLNKKRFQNGEEKNVYIPDEINYVIGKLKNSEKIEKIISIEAILLLCEELFHVLNKTMIYSNILVSIKTIYNNCNLNENIKMYLIFCAILKNSPSVVYKNIFLVFTCFLKKLFNYFIQLSMHNFYALVIKNTDEDHHYNKICKKKKYINYYSNLFLDAFHFFHTSFLSYVSTIFLSFLDVQIALDLAHYLLFHM</sequence>
<feature type="region of interest" description="Disordered" evidence="1">
    <location>
        <begin position="222"/>
        <end position="285"/>
    </location>
</feature>